<feature type="transmembrane region" description="Helical" evidence="1">
    <location>
        <begin position="38"/>
        <end position="58"/>
    </location>
</feature>
<evidence type="ECO:0000313" key="3">
    <source>
        <dbReference type="Proteomes" id="UP001288387"/>
    </source>
</evidence>
<keyword evidence="1" id="KW-0812">Transmembrane</keyword>
<reference evidence="2" key="1">
    <citation type="submission" date="2023-12" db="EMBL/GenBank/DDBJ databases">
        <title>'Antibacterial potential of Stenotrophomonas maltophilia cystic fibrosis isolates' (manuscript under preparation).</title>
        <authorList>
            <person name="Crisan C.V."/>
            <person name="Pettis M."/>
            <person name="Goldberg J.B."/>
        </authorList>
    </citation>
    <scope>NUCLEOTIDE SEQUENCE</scope>
    <source>
        <strain evidence="2">CCV129</strain>
    </source>
</reference>
<accession>A0AAJ2TUH7</accession>
<dbReference type="EMBL" id="JAXRVB010000027">
    <property type="protein sequence ID" value="MDZ5766359.1"/>
    <property type="molecule type" value="Genomic_DNA"/>
</dbReference>
<protein>
    <recommendedName>
        <fullName evidence="4">Transmembrane protein</fullName>
    </recommendedName>
</protein>
<gene>
    <name evidence="2" type="ORF">U4I38_17980</name>
</gene>
<evidence type="ECO:0000313" key="2">
    <source>
        <dbReference type="EMBL" id="MDZ5766359.1"/>
    </source>
</evidence>
<dbReference type="Proteomes" id="UP001288387">
    <property type="component" value="Unassembled WGS sequence"/>
</dbReference>
<name>A0AAJ2TUH7_STEMA</name>
<comment type="caution">
    <text evidence="2">The sequence shown here is derived from an EMBL/GenBank/DDBJ whole genome shotgun (WGS) entry which is preliminary data.</text>
</comment>
<feature type="transmembrane region" description="Helical" evidence="1">
    <location>
        <begin position="107"/>
        <end position="124"/>
    </location>
</feature>
<keyword evidence="1" id="KW-1133">Transmembrane helix</keyword>
<organism evidence="2 3">
    <name type="scientific">Stenotrophomonas maltophilia</name>
    <name type="common">Pseudomonas maltophilia</name>
    <name type="synonym">Xanthomonas maltophilia</name>
    <dbReference type="NCBI Taxonomy" id="40324"/>
    <lineage>
        <taxon>Bacteria</taxon>
        <taxon>Pseudomonadati</taxon>
        <taxon>Pseudomonadota</taxon>
        <taxon>Gammaproteobacteria</taxon>
        <taxon>Lysobacterales</taxon>
        <taxon>Lysobacteraceae</taxon>
        <taxon>Stenotrophomonas</taxon>
        <taxon>Stenotrophomonas maltophilia group</taxon>
    </lineage>
</organism>
<proteinExistence type="predicted"/>
<feature type="transmembrane region" description="Helical" evidence="1">
    <location>
        <begin position="79"/>
        <end position="101"/>
    </location>
</feature>
<evidence type="ECO:0008006" key="4">
    <source>
        <dbReference type="Google" id="ProtNLM"/>
    </source>
</evidence>
<dbReference type="AlphaFoldDB" id="A0AAJ2TUH7"/>
<keyword evidence="1" id="KW-0472">Membrane</keyword>
<evidence type="ECO:0000256" key="1">
    <source>
        <dbReference type="SAM" id="Phobius"/>
    </source>
</evidence>
<dbReference type="RefSeq" id="WP_099552206.1">
    <property type="nucleotide sequence ID" value="NZ_JAKJQX010000001.1"/>
</dbReference>
<sequence length="138" mass="14556">MTPTISRRAHAADMTMLVLFIALFPVMSALHARVSIELYHVLAGVLLGGIAALSHALLHDGFVRWRHAGVAGIERSRSLRVLLLGMVYPVLGLVSGVIALFGTSPNVGLHYAIGFAAGGAVMGWRAKAALAHKRALGL</sequence>